<dbReference type="NCBIfam" id="TIGR01380">
    <property type="entry name" value="glut_syn"/>
    <property type="match status" value="1"/>
</dbReference>
<evidence type="ECO:0000256" key="2">
    <source>
        <dbReference type="ARBA" id="ARBA00001946"/>
    </source>
</evidence>
<evidence type="ECO:0000256" key="4">
    <source>
        <dbReference type="ARBA" id="ARBA00022684"/>
    </source>
</evidence>
<dbReference type="UniPathway" id="UPA00142">
    <property type="reaction ID" value="UER00210"/>
</dbReference>
<comment type="cofactor">
    <cofactor evidence="2">
        <name>Mg(2+)</name>
        <dbReference type="ChEBI" id="CHEBI:18420"/>
    </cofactor>
</comment>
<comment type="catalytic activity">
    <reaction evidence="10">
        <text>gamma-L-glutamyl-L-cysteine + glycine + ATP = glutathione + ADP + phosphate + H(+)</text>
        <dbReference type="Rhea" id="RHEA:13557"/>
        <dbReference type="ChEBI" id="CHEBI:15378"/>
        <dbReference type="ChEBI" id="CHEBI:30616"/>
        <dbReference type="ChEBI" id="CHEBI:43474"/>
        <dbReference type="ChEBI" id="CHEBI:57305"/>
        <dbReference type="ChEBI" id="CHEBI:57925"/>
        <dbReference type="ChEBI" id="CHEBI:58173"/>
        <dbReference type="ChEBI" id="CHEBI:456216"/>
        <dbReference type="EC" id="6.3.2.3"/>
    </reaction>
</comment>
<evidence type="ECO:0000313" key="13">
    <source>
        <dbReference type="Proteomes" id="UP000321595"/>
    </source>
</evidence>
<dbReference type="Pfam" id="PF02955">
    <property type="entry name" value="GSH-S_ATP"/>
    <property type="match status" value="1"/>
</dbReference>
<evidence type="ECO:0000259" key="11">
    <source>
        <dbReference type="PROSITE" id="PS50975"/>
    </source>
</evidence>
<comment type="pathway">
    <text evidence="10">Sulfur metabolism; glutathione biosynthesis; glutathione from L-cysteine and L-glutamate: step 2/2.</text>
</comment>
<dbReference type="Gene3D" id="3.30.470.20">
    <property type="entry name" value="ATP-grasp fold, B domain"/>
    <property type="match status" value="1"/>
</dbReference>
<dbReference type="InterPro" id="IPR006284">
    <property type="entry name" value="Glut_synth_pro"/>
</dbReference>
<dbReference type="Gene3D" id="3.40.50.20">
    <property type="match status" value="1"/>
</dbReference>
<keyword evidence="8" id="KW-0460">Magnesium</keyword>
<dbReference type="PROSITE" id="PS50975">
    <property type="entry name" value="ATP_GRASP"/>
    <property type="match status" value="1"/>
</dbReference>
<organism evidence="12 13">
    <name type="scientific">Microvenator marinus</name>
    <dbReference type="NCBI Taxonomy" id="2600177"/>
    <lineage>
        <taxon>Bacteria</taxon>
        <taxon>Deltaproteobacteria</taxon>
        <taxon>Bradymonadales</taxon>
        <taxon>Microvenatoraceae</taxon>
        <taxon>Microvenator</taxon>
    </lineage>
</organism>
<dbReference type="Pfam" id="PF02951">
    <property type="entry name" value="GSH-S_N"/>
    <property type="match status" value="1"/>
</dbReference>
<evidence type="ECO:0000256" key="1">
    <source>
        <dbReference type="ARBA" id="ARBA00001936"/>
    </source>
</evidence>
<keyword evidence="3 10" id="KW-0436">Ligase</keyword>
<dbReference type="GO" id="GO:0004363">
    <property type="term" value="F:glutathione synthase activity"/>
    <property type="evidence" value="ECO:0007669"/>
    <property type="project" value="UniProtKB-UniRule"/>
</dbReference>
<dbReference type="GO" id="GO:0005524">
    <property type="term" value="F:ATP binding"/>
    <property type="evidence" value="ECO:0007669"/>
    <property type="project" value="UniProtKB-UniRule"/>
</dbReference>
<accession>A0A5B8XUH6</accession>
<dbReference type="AlphaFoldDB" id="A0A5B8XUH6"/>
<dbReference type="EMBL" id="CP042467">
    <property type="protein sequence ID" value="QED29245.1"/>
    <property type="molecule type" value="Genomic_DNA"/>
</dbReference>
<dbReference type="InterPro" id="IPR004215">
    <property type="entry name" value="GSHS_N"/>
</dbReference>
<dbReference type="InterPro" id="IPR011761">
    <property type="entry name" value="ATP-grasp"/>
</dbReference>
<dbReference type="GO" id="GO:0046872">
    <property type="term" value="F:metal ion binding"/>
    <property type="evidence" value="ECO:0007669"/>
    <property type="project" value="UniProtKB-KW"/>
</dbReference>
<proteinExistence type="inferred from homology"/>
<gene>
    <name evidence="10 12" type="primary">gshB</name>
    <name evidence="12" type="ORF">FRD01_18790</name>
</gene>
<dbReference type="PANTHER" id="PTHR21621:SF4">
    <property type="entry name" value="GLUTATHIONE SYNTHETASE"/>
    <property type="match status" value="1"/>
</dbReference>
<dbReference type="Gene3D" id="3.30.1490.20">
    <property type="entry name" value="ATP-grasp fold, A domain"/>
    <property type="match status" value="1"/>
</dbReference>
<keyword evidence="5" id="KW-0479">Metal-binding</keyword>
<dbReference type="Proteomes" id="UP000321595">
    <property type="component" value="Chromosome"/>
</dbReference>
<keyword evidence="13" id="KW-1185">Reference proteome</keyword>
<protein>
    <recommendedName>
        <fullName evidence="10">Glutathione synthetase</fullName>
        <ecNumber evidence="10">6.3.2.3</ecNumber>
    </recommendedName>
    <alternativeName>
        <fullName evidence="10">GSH synthetase</fullName>
        <shortName evidence="10">GSH-S</shortName>
        <shortName evidence="10">GSHase</shortName>
    </alternativeName>
    <alternativeName>
        <fullName evidence="10">Glutathione synthase</fullName>
    </alternativeName>
</protein>
<name>A0A5B8XUH6_9DELT</name>
<feature type="domain" description="ATP-grasp" evidence="11">
    <location>
        <begin position="123"/>
        <end position="309"/>
    </location>
</feature>
<dbReference type="SUPFAM" id="SSF52440">
    <property type="entry name" value="PreATP-grasp domain"/>
    <property type="match status" value="1"/>
</dbReference>
<dbReference type="RefSeq" id="WP_146962478.1">
    <property type="nucleotide sequence ID" value="NZ_CP042467.1"/>
</dbReference>
<keyword evidence="7 10" id="KW-0067">ATP-binding</keyword>
<dbReference type="OrthoDB" id="9785415at2"/>
<comment type="cofactor">
    <cofactor evidence="1">
        <name>Mn(2+)</name>
        <dbReference type="ChEBI" id="CHEBI:29035"/>
    </cofactor>
</comment>
<evidence type="ECO:0000256" key="8">
    <source>
        <dbReference type="ARBA" id="ARBA00022842"/>
    </source>
</evidence>
<dbReference type="PANTHER" id="PTHR21621">
    <property type="entry name" value="RIBOSOMAL PROTEIN S6 MODIFICATION PROTEIN"/>
    <property type="match status" value="1"/>
</dbReference>
<keyword evidence="6 10" id="KW-0547">Nucleotide-binding</keyword>
<evidence type="ECO:0000256" key="3">
    <source>
        <dbReference type="ARBA" id="ARBA00022598"/>
    </source>
</evidence>
<dbReference type="KEGG" id="bbae:FRD01_18790"/>
<comment type="similarity">
    <text evidence="10">Belongs to the prokaryotic GSH synthase family.</text>
</comment>
<evidence type="ECO:0000256" key="5">
    <source>
        <dbReference type="ARBA" id="ARBA00022723"/>
    </source>
</evidence>
<dbReference type="NCBIfam" id="NF003573">
    <property type="entry name" value="PRK05246.1"/>
    <property type="match status" value="1"/>
</dbReference>
<dbReference type="HAMAP" id="MF_00162">
    <property type="entry name" value="GSH_S"/>
    <property type="match status" value="1"/>
</dbReference>
<reference evidence="12 13" key="1">
    <citation type="submission" date="2019-08" db="EMBL/GenBank/DDBJ databases">
        <authorList>
            <person name="Liang Q."/>
        </authorList>
    </citation>
    <scope>NUCLEOTIDE SEQUENCE [LARGE SCALE GENOMIC DNA]</scope>
    <source>
        <strain evidence="12 13">V1718</strain>
    </source>
</reference>
<dbReference type="InterPro" id="IPR004218">
    <property type="entry name" value="GSHS_ATP-bd"/>
</dbReference>
<sequence length="314" mass="35290">MRIAFVMDPIEAVNIDADTTFALMLAAQERGHDVFYVRMQDMYARGNEAWSRVVRVNLKRVKGAHFEFGVESDMALHELDVIFMRKDPPFDIAYLHAVHLLELAQELGALVMNSPDGLRAANEKLYALHFPEATPTTLVSKSARIIRQFAADQGGRCIIKPLDGHGGEGVFMLDLEDRNASALLEVMTRHETEYLMCQTYLPAARKGDKRILMLDGEPMGAILRVPQEKDHRGNIHVGGRVEKTDLSPRDLEICQMVGPRLREDGLYFVGLDVIGDYLTEVNVTSPTGIQEMSRLNGVDGPAEVIRWMEDRRAQ</sequence>
<evidence type="ECO:0000256" key="9">
    <source>
        <dbReference type="ARBA" id="ARBA00023211"/>
    </source>
</evidence>
<evidence type="ECO:0000256" key="7">
    <source>
        <dbReference type="ARBA" id="ARBA00022840"/>
    </source>
</evidence>
<keyword evidence="9" id="KW-0464">Manganese</keyword>
<dbReference type="EC" id="6.3.2.3" evidence="10"/>
<evidence type="ECO:0000256" key="6">
    <source>
        <dbReference type="ARBA" id="ARBA00022741"/>
    </source>
</evidence>
<evidence type="ECO:0000256" key="10">
    <source>
        <dbReference type="HAMAP-Rule" id="MF_00162"/>
    </source>
</evidence>
<dbReference type="InterPro" id="IPR016185">
    <property type="entry name" value="PreATP-grasp_dom_sf"/>
</dbReference>
<evidence type="ECO:0000313" key="12">
    <source>
        <dbReference type="EMBL" id="QED29245.1"/>
    </source>
</evidence>
<dbReference type="SUPFAM" id="SSF56059">
    <property type="entry name" value="Glutathione synthetase ATP-binding domain-like"/>
    <property type="match status" value="1"/>
</dbReference>
<dbReference type="InterPro" id="IPR013815">
    <property type="entry name" value="ATP_grasp_subdomain_1"/>
</dbReference>
<dbReference type="GO" id="GO:0005737">
    <property type="term" value="C:cytoplasm"/>
    <property type="evidence" value="ECO:0007669"/>
    <property type="project" value="TreeGrafter"/>
</dbReference>
<keyword evidence="4 10" id="KW-0317">Glutathione biosynthesis</keyword>